<dbReference type="AlphaFoldDB" id="A0A1Y1JFW5"/>
<reference evidence="7" key="1">
    <citation type="submission" date="2017-04" db="EMBL/GenBank/DDBJ databases">
        <title>Plasmodium gonderi genome.</title>
        <authorList>
            <person name="Arisue N."/>
            <person name="Honma H."/>
            <person name="Kawai S."/>
            <person name="Tougan T."/>
            <person name="Tanabe K."/>
            <person name="Horii T."/>
        </authorList>
    </citation>
    <scope>NUCLEOTIDE SEQUENCE [LARGE SCALE GENOMIC DNA]</scope>
    <source>
        <strain evidence="7">ATCC 30045</strain>
    </source>
</reference>
<dbReference type="Proteomes" id="UP000195521">
    <property type="component" value="Unassembled WGS sequence"/>
</dbReference>
<dbReference type="Gene3D" id="3.40.50.720">
    <property type="entry name" value="NAD(P)-binding Rossmann-like Domain"/>
    <property type="match status" value="2"/>
</dbReference>
<dbReference type="InterPro" id="IPR036188">
    <property type="entry name" value="FAD/NAD-bd_sf"/>
</dbReference>
<dbReference type="GeneID" id="39747878"/>
<keyword evidence="3" id="KW-0274">FAD</keyword>
<evidence type="ECO:0000256" key="1">
    <source>
        <dbReference type="ARBA" id="ARBA00001974"/>
    </source>
</evidence>
<dbReference type="OMA" id="AYVITQA"/>
<keyword evidence="7" id="KW-1185">Reference proteome</keyword>
<keyword evidence="4" id="KW-0521">NADP</keyword>
<sequence>MNTHLFWKKIIGTRIVWEYRKKGKLFFTRKYFSTNETKPFKIGIIGAGPSALYCCKHLLKHERIKVDIFDKLPNPYGLIRYGVAPDHVNVKNTYKTFTPVFLSNNYRFFGNVHIGYDLKMEELRDHYNCIIFCCGASDVSLPVLQLVTRREKGHGGMRQKSTQGGGVHTAYKYGNLNGSMNENLNGNLNGIMNENLNGNLNGIMNENLNGNLNGSMNENLNGNLNGIMNENLNGNLNGNMNENYLDAQSDLHGGLFHARDLIYFYNNMYEDVRCREVDKYLNSFENFSSSVIIGNGNVSLDIARVLTKSCDDLKKTDINSDYINAIKRHKIKHIYIVGRRGFWQSSFTNAELRELLSLDNTKVILNRKNYDICYHLKSDDSNSNMKKRQHDIFLNMVKNYEQVEKNKNFYKNYKIIEFIFYYEIKKIHRINNFMKDIEFELNKKLDISHSSLQQKKILTTPLVIFATGFKKNKFSENLYNQSVYNFKEDKLNYRFDVFKAGWFDKGPKGNIASQILNSKNCTQLVLNFLQNVTTFFDNDISDLLKKKKVQFLTFDDWMYIQQLEEQFGKQKNKIAQKFSEMKEVLRIVNDRIGRTP</sequence>
<keyword evidence="2" id="KW-0285">Flavoprotein</keyword>
<dbReference type="EMBL" id="BDQF01000010">
    <property type="protein sequence ID" value="GAW81160.1"/>
    <property type="molecule type" value="Genomic_DNA"/>
</dbReference>
<evidence type="ECO:0000256" key="4">
    <source>
        <dbReference type="ARBA" id="ARBA00022857"/>
    </source>
</evidence>
<protein>
    <submittedName>
        <fullName evidence="6">Adrenodoxin reductase</fullName>
    </submittedName>
</protein>
<evidence type="ECO:0000313" key="6">
    <source>
        <dbReference type="EMBL" id="GAW81160.1"/>
    </source>
</evidence>
<organism evidence="6 7">
    <name type="scientific">Plasmodium gonderi</name>
    <dbReference type="NCBI Taxonomy" id="77519"/>
    <lineage>
        <taxon>Eukaryota</taxon>
        <taxon>Sar</taxon>
        <taxon>Alveolata</taxon>
        <taxon>Apicomplexa</taxon>
        <taxon>Aconoidasida</taxon>
        <taxon>Haemosporida</taxon>
        <taxon>Plasmodiidae</taxon>
        <taxon>Plasmodium</taxon>
        <taxon>Plasmodium (Plasmodium)</taxon>
    </lineage>
</organism>
<evidence type="ECO:0000256" key="3">
    <source>
        <dbReference type="ARBA" id="ARBA00022827"/>
    </source>
</evidence>
<dbReference type="InterPro" id="IPR055275">
    <property type="entry name" value="Ferredox_Rdtase"/>
</dbReference>
<name>A0A1Y1JFW5_PLAGO</name>
<dbReference type="GO" id="GO:0016491">
    <property type="term" value="F:oxidoreductase activity"/>
    <property type="evidence" value="ECO:0007669"/>
    <property type="project" value="UniProtKB-KW"/>
</dbReference>
<evidence type="ECO:0000313" key="7">
    <source>
        <dbReference type="Proteomes" id="UP000195521"/>
    </source>
</evidence>
<dbReference type="SUPFAM" id="SSF51905">
    <property type="entry name" value="FAD/NAD(P)-binding domain"/>
    <property type="match status" value="1"/>
</dbReference>
<dbReference type="Gene3D" id="3.50.50.60">
    <property type="entry name" value="FAD/NAD(P)-binding domain"/>
    <property type="match status" value="2"/>
</dbReference>
<dbReference type="Pfam" id="PF13450">
    <property type="entry name" value="NAD_binding_8"/>
    <property type="match status" value="1"/>
</dbReference>
<accession>A0A1Y1JFW5</accession>
<dbReference type="PANTHER" id="PTHR48467:SF1">
    <property type="entry name" value="GLUTAMATE SYNTHASE 1 [NADH], CHLOROPLASTIC-LIKE"/>
    <property type="match status" value="1"/>
</dbReference>
<dbReference type="PRINTS" id="PR00419">
    <property type="entry name" value="ADXRDTASE"/>
</dbReference>
<proteinExistence type="predicted"/>
<comment type="caution">
    <text evidence="6">The sequence shown here is derived from an EMBL/GenBank/DDBJ whole genome shotgun (WGS) entry which is preliminary data.</text>
</comment>
<dbReference type="OrthoDB" id="333024at2759"/>
<dbReference type="PANTHER" id="PTHR48467">
    <property type="entry name" value="GLUTAMATE SYNTHASE 1 [NADH], CHLOROPLASTIC-LIKE"/>
    <property type="match status" value="1"/>
</dbReference>
<evidence type="ECO:0000256" key="5">
    <source>
        <dbReference type="ARBA" id="ARBA00023002"/>
    </source>
</evidence>
<keyword evidence="5" id="KW-0560">Oxidoreductase</keyword>
<dbReference type="RefSeq" id="XP_028543749.1">
    <property type="nucleotide sequence ID" value="XM_028687948.1"/>
</dbReference>
<evidence type="ECO:0000256" key="2">
    <source>
        <dbReference type="ARBA" id="ARBA00022630"/>
    </source>
</evidence>
<gene>
    <name evidence="6" type="ORF">PGO_093600</name>
</gene>
<comment type="cofactor">
    <cofactor evidence="1">
        <name>FAD</name>
        <dbReference type="ChEBI" id="CHEBI:57692"/>
    </cofactor>
</comment>
<dbReference type="SUPFAM" id="SSF51971">
    <property type="entry name" value="Nucleotide-binding domain"/>
    <property type="match status" value="1"/>
</dbReference>